<feature type="non-terminal residue" evidence="1">
    <location>
        <position position="38"/>
    </location>
</feature>
<sequence length="38" mass="4042">DMPNVKPSWPFVAAASGKRTSPLLINHESVAAFANGFL</sequence>
<name>G7N993_MACMU</name>
<feature type="non-terminal residue" evidence="1">
    <location>
        <position position="1"/>
    </location>
</feature>
<protein>
    <submittedName>
        <fullName evidence="1">Uncharacterized protein</fullName>
    </submittedName>
</protein>
<dbReference type="EMBL" id="CM001264">
    <property type="protein sequence ID" value="EHH21793.1"/>
    <property type="molecule type" value="Genomic_DNA"/>
</dbReference>
<organism evidence="1">
    <name type="scientific">Macaca mulatta</name>
    <name type="common">Rhesus macaque</name>
    <dbReference type="NCBI Taxonomy" id="9544"/>
    <lineage>
        <taxon>Eukaryota</taxon>
        <taxon>Metazoa</taxon>
        <taxon>Chordata</taxon>
        <taxon>Craniata</taxon>
        <taxon>Vertebrata</taxon>
        <taxon>Euteleostomi</taxon>
        <taxon>Mammalia</taxon>
        <taxon>Eutheria</taxon>
        <taxon>Euarchontoglires</taxon>
        <taxon>Primates</taxon>
        <taxon>Haplorrhini</taxon>
        <taxon>Catarrhini</taxon>
        <taxon>Cercopithecidae</taxon>
        <taxon>Cercopithecinae</taxon>
        <taxon>Macaca</taxon>
    </lineage>
</organism>
<reference evidence="1" key="1">
    <citation type="journal article" date="2011" name="Nat. Biotechnol.">
        <title>Genome sequencing and comparison of two nonhuman primate animal models, the cynomolgus and Chinese rhesus macaques.</title>
        <authorList>
            <person name="Yan G."/>
            <person name="Zhang G."/>
            <person name="Fang X."/>
            <person name="Zhang Y."/>
            <person name="Li C."/>
            <person name="Ling F."/>
            <person name="Cooper D.N."/>
            <person name="Li Q."/>
            <person name="Li Y."/>
            <person name="van Gool A.J."/>
            <person name="Du H."/>
            <person name="Chen J."/>
            <person name="Chen R."/>
            <person name="Zhang P."/>
            <person name="Huang Z."/>
            <person name="Thompson J.R."/>
            <person name="Meng Y."/>
            <person name="Bai Y."/>
            <person name="Wang J."/>
            <person name="Zhuo M."/>
            <person name="Wang T."/>
            <person name="Huang Y."/>
            <person name="Wei L."/>
            <person name="Li J."/>
            <person name="Wang Z."/>
            <person name="Hu H."/>
            <person name="Yang P."/>
            <person name="Le L."/>
            <person name="Stenson P.D."/>
            <person name="Li B."/>
            <person name="Liu X."/>
            <person name="Ball E.V."/>
            <person name="An N."/>
            <person name="Huang Q."/>
            <person name="Zhang Y."/>
            <person name="Fan W."/>
            <person name="Zhang X."/>
            <person name="Li Y."/>
            <person name="Wang W."/>
            <person name="Katze M.G."/>
            <person name="Su B."/>
            <person name="Nielsen R."/>
            <person name="Yang H."/>
            <person name="Wang J."/>
            <person name="Wang X."/>
            <person name="Wang J."/>
        </authorList>
    </citation>
    <scope>NUCLEOTIDE SEQUENCE [LARGE SCALE GENOMIC DNA]</scope>
    <source>
        <strain evidence="1">CR-5</strain>
    </source>
</reference>
<accession>G7N993</accession>
<proteinExistence type="predicted"/>
<gene>
    <name evidence="1" type="ORF">EGK_04934</name>
</gene>
<evidence type="ECO:0000313" key="1">
    <source>
        <dbReference type="EMBL" id="EHH21793.1"/>
    </source>
</evidence>
<dbReference type="Proteomes" id="UP000013456">
    <property type="component" value="Chromosome 12"/>
</dbReference>
<dbReference type="AlphaFoldDB" id="G7N993"/>